<dbReference type="Proteomes" id="UP001162992">
    <property type="component" value="Chromosome 9"/>
</dbReference>
<proteinExistence type="predicted"/>
<reference evidence="2" key="1">
    <citation type="journal article" date="2024" name="Proc. Natl. Acad. Sci. U.S.A.">
        <title>Extraordinary preservation of gene collinearity over three hundred million years revealed in homosporous lycophytes.</title>
        <authorList>
            <person name="Li C."/>
            <person name="Wickell D."/>
            <person name="Kuo L.Y."/>
            <person name="Chen X."/>
            <person name="Nie B."/>
            <person name="Liao X."/>
            <person name="Peng D."/>
            <person name="Ji J."/>
            <person name="Jenkins J."/>
            <person name="Williams M."/>
            <person name="Shu S."/>
            <person name="Plott C."/>
            <person name="Barry K."/>
            <person name="Rajasekar S."/>
            <person name="Grimwood J."/>
            <person name="Han X."/>
            <person name="Sun S."/>
            <person name="Hou Z."/>
            <person name="He W."/>
            <person name="Dai G."/>
            <person name="Sun C."/>
            <person name="Schmutz J."/>
            <person name="Leebens-Mack J.H."/>
            <person name="Li F.W."/>
            <person name="Wang L."/>
        </authorList>
    </citation>
    <scope>NUCLEOTIDE SEQUENCE [LARGE SCALE GENOMIC DNA]</scope>
    <source>
        <strain evidence="2">cv. PW_Plant_1</strain>
    </source>
</reference>
<organism evidence="1 2">
    <name type="scientific">Diphasiastrum complanatum</name>
    <name type="common">Issler's clubmoss</name>
    <name type="synonym">Lycopodium complanatum</name>
    <dbReference type="NCBI Taxonomy" id="34168"/>
    <lineage>
        <taxon>Eukaryota</taxon>
        <taxon>Viridiplantae</taxon>
        <taxon>Streptophyta</taxon>
        <taxon>Embryophyta</taxon>
        <taxon>Tracheophyta</taxon>
        <taxon>Lycopodiopsida</taxon>
        <taxon>Lycopodiales</taxon>
        <taxon>Lycopodiaceae</taxon>
        <taxon>Lycopodioideae</taxon>
        <taxon>Diphasiastrum</taxon>
    </lineage>
</organism>
<accession>A0ACC2CL07</accession>
<name>A0ACC2CL07_DIPCM</name>
<comment type="caution">
    <text evidence="1">The sequence shown here is derived from an EMBL/GenBank/DDBJ whole genome shotgun (WGS) entry which is preliminary data.</text>
</comment>
<gene>
    <name evidence="1" type="ORF">O6H91_09G006300</name>
</gene>
<dbReference type="EMBL" id="CM055100">
    <property type="protein sequence ID" value="KAJ7542676.1"/>
    <property type="molecule type" value="Genomic_DNA"/>
</dbReference>
<protein>
    <submittedName>
        <fullName evidence="1">Uncharacterized protein</fullName>
    </submittedName>
</protein>
<evidence type="ECO:0000313" key="2">
    <source>
        <dbReference type="Proteomes" id="UP001162992"/>
    </source>
</evidence>
<evidence type="ECO:0000313" key="1">
    <source>
        <dbReference type="EMBL" id="KAJ7542676.1"/>
    </source>
</evidence>
<sequence>MYAELGVFSASLKVEQSNVSTTCRRPVYSFTTGDAVSLGIWFHFKCFLKVTKVGDTCNYYRRKEKHMVCMDTISSQGWLMMACPCNFPIQVLNAASCCSSTFVRTNALAYCCSSRLSQEIKIERKVANKFSEALDIWIPQNDQLIRNVPLFLGGSSIIAVLLNRTVSGISFVADASSSYSRADLLSLALAVSVLLTGLIWKSIEPKEPSIDDLQGVHCFWLNSELPTHLQSEVEWAWEALSKGSRSRALVVVYHGMCILQAGIAAESSDFKGQAVKVDVIKLLKGSLSENVRASGKQSYLANLSLYPGRFELSFLPGNTQAVILQPLGDEGIMVVGSDQIRGFGPRDQAWITTIGEKLDASISKWIIPHSPR</sequence>
<keyword evidence="2" id="KW-1185">Reference proteome</keyword>